<reference evidence="1 2" key="1">
    <citation type="submission" date="2013-09" db="EMBL/GenBank/DDBJ databases">
        <title>Corchorus capsularis genome sequencing.</title>
        <authorList>
            <person name="Alam M."/>
            <person name="Haque M.S."/>
            <person name="Islam M.S."/>
            <person name="Emdad E.M."/>
            <person name="Islam M.M."/>
            <person name="Ahmed B."/>
            <person name="Halim A."/>
            <person name="Hossen Q.M.M."/>
            <person name="Hossain M.Z."/>
            <person name="Ahmed R."/>
            <person name="Khan M.M."/>
            <person name="Islam R."/>
            <person name="Rashid M.M."/>
            <person name="Khan S.A."/>
            <person name="Rahman M.S."/>
            <person name="Alam M."/>
        </authorList>
    </citation>
    <scope>NUCLEOTIDE SEQUENCE [LARGE SCALE GENOMIC DNA]</scope>
    <source>
        <strain evidence="2">cv. CVL-1</strain>
        <tissue evidence="1">Whole seedling</tissue>
    </source>
</reference>
<dbReference type="EMBL" id="AWWV01015905">
    <property type="protein sequence ID" value="OMO51233.1"/>
    <property type="molecule type" value="Genomic_DNA"/>
</dbReference>
<evidence type="ECO:0000313" key="2">
    <source>
        <dbReference type="Proteomes" id="UP000188268"/>
    </source>
</evidence>
<dbReference type="Gramene" id="OMO51233">
    <property type="protein sequence ID" value="OMO51233"/>
    <property type="gene ID" value="CCACVL1_29922"/>
</dbReference>
<proteinExistence type="predicted"/>
<dbReference type="InterPro" id="IPR012337">
    <property type="entry name" value="RNaseH-like_sf"/>
</dbReference>
<organism evidence="1 2">
    <name type="scientific">Corchorus capsularis</name>
    <name type="common">Jute</name>
    <dbReference type="NCBI Taxonomy" id="210143"/>
    <lineage>
        <taxon>Eukaryota</taxon>
        <taxon>Viridiplantae</taxon>
        <taxon>Streptophyta</taxon>
        <taxon>Embryophyta</taxon>
        <taxon>Tracheophyta</taxon>
        <taxon>Spermatophyta</taxon>
        <taxon>Magnoliopsida</taxon>
        <taxon>eudicotyledons</taxon>
        <taxon>Gunneridae</taxon>
        <taxon>Pentapetalae</taxon>
        <taxon>rosids</taxon>
        <taxon>malvids</taxon>
        <taxon>Malvales</taxon>
        <taxon>Malvaceae</taxon>
        <taxon>Grewioideae</taxon>
        <taxon>Apeibeae</taxon>
        <taxon>Corchorus</taxon>
    </lineage>
</organism>
<dbReference type="Proteomes" id="UP000188268">
    <property type="component" value="Unassembled WGS sequence"/>
</dbReference>
<dbReference type="AlphaFoldDB" id="A0A1R3FZH7"/>
<keyword evidence="2" id="KW-1185">Reference proteome</keyword>
<sequence length="74" mass="8516">MELHSVTTLWPFHTWAFDLIGPINPLAKGHIWVLIATECFTKSVEAVSLKKATRECGLQVWDSRRIIYDNDTPF</sequence>
<protein>
    <recommendedName>
        <fullName evidence="3">Integrase catalytic domain-containing protein</fullName>
    </recommendedName>
</protein>
<comment type="caution">
    <text evidence="1">The sequence shown here is derived from an EMBL/GenBank/DDBJ whole genome shotgun (WGS) entry which is preliminary data.</text>
</comment>
<dbReference type="InterPro" id="IPR036397">
    <property type="entry name" value="RNaseH_sf"/>
</dbReference>
<accession>A0A1R3FZH7</accession>
<dbReference type="Gene3D" id="3.30.420.10">
    <property type="entry name" value="Ribonuclease H-like superfamily/Ribonuclease H"/>
    <property type="match status" value="1"/>
</dbReference>
<dbReference type="OrthoDB" id="999076at2759"/>
<dbReference type="SUPFAM" id="SSF53098">
    <property type="entry name" value="Ribonuclease H-like"/>
    <property type="match status" value="1"/>
</dbReference>
<evidence type="ECO:0008006" key="3">
    <source>
        <dbReference type="Google" id="ProtNLM"/>
    </source>
</evidence>
<gene>
    <name evidence="1" type="ORF">CCACVL1_29922</name>
</gene>
<name>A0A1R3FZH7_COCAP</name>
<evidence type="ECO:0000313" key="1">
    <source>
        <dbReference type="EMBL" id="OMO51233.1"/>
    </source>
</evidence>
<dbReference type="GO" id="GO:0003676">
    <property type="term" value="F:nucleic acid binding"/>
    <property type="evidence" value="ECO:0007669"/>
    <property type="project" value="InterPro"/>
</dbReference>
<feature type="non-terminal residue" evidence="1">
    <location>
        <position position="74"/>
    </location>
</feature>
<dbReference type="OMA" id="KKATREC"/>